<evidence type="ECO:0000313" key="4">
    <source>
        <dbReference type="EMBL" id="EOI56856.1"/>
    </source>
</evidence>
<keyword evidence="3" id="KW-0812">Transmembrane</keyword>
<dbReference type="EMBL" id="AJDQ01000006">
    <property type="protein sequence ID" value="EOI56856.1"/>
    <property type="molecule type" value="Genomic_DNA"/>
</dbReference>
<keyword evidence="3" id="KW-0472">Membrane</keyword>
<organism evidence="4 6">
    <name type="scientific">Enterococcus gilvus ATCC BAA-350</name>
    <dbReference type="NCBI Taxonomy" id="1158614"/>
    <lineage>
        <taxon>Bacteria</taxon>
        <taxon>Bacillati</taxon>
        <taxon>Bacillota</taxon>
        <taxon>Bacilli</taxon>
        <taxon>Lactobacillales</taxon>
        <taxon>Enterococcaceae</taxon>
        <taxon>Enterococcus</taxon>
    </lineage>
</organism>
<dbReference type="AlphaFoldDB" id="R2VGY4"/>
<dbReference type="PATRIC" id="fig|1158614.3.peg.1073"/>
<keyword evidence="7" id="KW-1185">Reference proteome</keyword>
<dbReference type="HOGENOM" id="CLU_979132_0_0_9"/>
<accession>R2VGY4</accession>
<keyword evidence="1" id="KW-0175">Coiled coil</keyword>
<sequence>MNKKILVLIMITTIMTALIICGGMYKDAQRNNKVEADRDAQQKLDTRIENEKEALETAEAAVNTAYKSRLEKDIDKANEAIKKLSKNQQAEKTKLTDRMAKLAGFLKQISAVDKAIKKAEESRTDADINAAQDLIDKETDPYLKNDKEAAQKRLDDLKTQIANELAQEQLEAEPQVQTESTEEPTKPSEEQPNIQETQPEQQNPVTEQPAYNEQPQPSYPQPVQPDPVQTVPIQPETSNPEPTPSQSSNDGGQGNTQPSEPASEGGNADAKELGTEQSAQDVSD</sequence>
<dbReference type="Proteomes" id="UP000013750">
    <property type="component" value="Unassembled WGS sequence"/>
</dbReference>
<feature type="transmembrane region" description="Helical" evidence="3">
    <location>
        <begin position="5"/>
        <end position="25"/>
    </location>
</feature>
<dbReference type="Proteomes" id="UP000014160">
    <property type="component" value="Unassembled WGS sequence"/>
</dbReference>
<reference evidence="4 6" key="1">
    <citation type="submission" date="2013-02" db="EMBL/GenBank/DDBJ databases">
        <title>The Genome Sequence of Enterococcus gilvus ATCC BAA-350.</title>
        <authorList>
            <consortium name="The Broad Institute Genome Sequencing Platform"/>
            <consortium name="The Broad Institute Genome Sequencing Center for Infectious Disease"/>
            <person name="Earl A.M."/>
            <person name="Gilmore M.S."/>
            <person name="Lebreton F."/>
            <person name="Walker B."/>
            <person name="Young S.K."/>
            <person name="Zeng Q."/>
            <person name="Gargeya S."/>
            <person name="Fitzgerald M."/>
            <person name="Haas B."/>
            <person name="Abouelleil A."/>
            <person name="Alvarado L."/>
            <person name="Arachchi H.M."/>
            <person name="Berlin A.M."/>
            <person name="Chapman S.B."/>
            <person name="Dewar J."/>
            <person name="Goldberg J."/>
            <person name="Griggs A."/>
            <person name="Gujja S."/>
            <person name="Hansen M."/>
            <person name="Howarth C."/>
            <person name="Imamovic A."/>
            <person name="Larimer J."/>
            <person name="McCowan C."/>
            <person name="Murphy C."/>
            <person name="Neiman D."/>
            <person name="Pearson M."/>
            <person name="Priest M."/>
            <person name="Roberts A."/>
            <person name="Saif S."/>
            <person name="Shea T."/>
            <person name="Sisk P."/>
            <person name="Sykes S."/>
            <person name="Wortman J."/>
            <person name="Nusbaum C."/>
            <person name="Birren B."/>
        </authorList>
    </citation>
    <scope>NUCLEOTIDE SEQUENCE [LARGE SCALE GENOMIC DNA]</scope>
    <source>
        <strain evidence="4 6">ATCC BAA-350</strain>
    </source>
</reference>
<evidence type="ECO:0000313" key="5">
    <source>
        <dbReference type="EMBL" id="EOW83570.1"/>
    </source>
</evidence>
<evidence type="ECO:0000256" key="1">
    <source>
        <dbReference type="SAM" id="Coils"/>
    </source>
</evidence>
<feature type="compositionally biased region" description="Low complexity" evidence="2">
    <location>
        <begin position="168"/>
        <end position="179"/>
    </location>
</feature>
<evidence type="ECO:0000313" key="7">
    <source>
        <dbReference type="Proteomes" id="UP000014160"/>
    </source>
</evidence>
<feature type="region of interest" description="Disordered" evidence="2">
    <location>
        <begin position="168"/>
        <end position="284"/>
    </location>
</feature>
<feature type="compositionally biased region" description="Low complexity" evidence="2">
    <location>
        <begin position="226"/>
        <end position="235"/>
    </location>
</feature>
<evidence type="ECO:0000313" key="6">
    <source>
        <dbReference type="Proteomes" id="UP000013750"/>
    </source>
</evidence>
<protein>
    <submittedName>
        <fullName evidence="4">Uncharacterized protein</fullName>
    </submittedName>
</protein>
<dbReference type="EMBL" id="ASWH01000001">
    <property type="protein sequence ID" value="EOW83570.1"/>
    <property type="molecule type" value="Genomic_DNA"/>
</dbReference>
<feature type="compositionally biased region" description="Polar residues" evidence="2">
    <location>
        <begin position="236"/>
        <end position="260"/>
    </location>
</feature>
<feature type="compositionally biased region" description="Polar residues" evidence="2">
    <location>
        <begin position="193"/>
        <end position="213"/>
    </location>
</feature>
<keyword evidence="3" id="KW-1133">Transmembrane helix</keyword>
<proteinExistence type="predicted"/>
<name>R2VGY4_9ENTE</name>
<dbReference type="OrthoDB" id="2243851at2"/>
<dbReference type="RefSeq" id="WP_010779489.1">
    <property type="nucleotide sequence ID" value="NZ_ASWH01000001.1"/>
</dbReference>
<evidence type="ECO:0000256" key="3">
    <source>
        <dbReference type="SAM" id="Phobius"/>
    </source>
</evidence>
<feature type="coiled-coil region" evidence="1">
    <location>
        <begin position="41"/>
        <end position="94"/>
    </location>
</feature>
<gene>
    <name evidence="5" type="ORF">I592_02929</name>
    <name evidence="4" type="ORF">UKC_01041</name>
</gene>
<feature type="compositionally biased region" description="Polar residues" evidence="2">
    <location>
        <begin position="275"/>
        <end position="284"/>
    </location>
</feature>
<comment type="caution">
    <text evidence="4">The sequence shown here is derived from an EMBL/GenBank/DDBJ whole genome shotgun (WGS) entry which is preliminary data.</text>
</comment>
<reference evidence="5 7" key="2">
    <citation type="submission" date="2013-03" db="EMBL/GenBank/DDBJ databases">
        <title>The Genome Sequence of Enterococcus gilvus ATCC BAA-350 (PacBio/Illumina hybrid assembly).</title>
        <authorList>
            <consortium name="The Broad Institute Genomics Platform"/>
            <consortium name="The Broad Institute Genome Sequencing Center for Infectious Disease"/>
            <person name="Earl A."/>
            <person name="Russ C."/>
            <person name="Gilmore M."/>
            <person name="Surin D."/>
            <person name="Walker B."/>
            <person name="Young S."/>
            <person name="Zeng Q."/>
            <person name="Gargeya S."/>
            <person name="Fitzgerald M."/>
            <person name="Haas B."/>
            <person name="Abouelleil A."/>
            <person name="Allen A.W."/>
            <person name="Alvarado L."/>
            <person name="Arachchi H.M."/>
            <person name="Berlin A.M."/>
            <person name="Chapman S.B."/>
            <person name="Gainer-Dewar J."/>
            <person name="Goldberg J."/>
            <person name="Griggs A."/>
            <person name="Gujja S."/>
            <person name="Hansen M."/>
            <person name="Howarth C."/>
            <person name="Imamovic A."/>
            <person name="Ireland A."/>
            <person name="Larimer J."/>
            <person name="McCowan C."/>
            <person name="Murphy C."/>
            <person name="Pearson M."/>
            <person name="Poon T.W."/>
            <person name="Priest M."/>
            <person name="Roberts A."/>
            <person name="Saif S."/>
            <person name="Shea T."/>
            <person name="Sisk P."/>
            <person name="Sykes S."/>
            <person name="Wortman J."/>
            <person name="Nusbaum C."/>
            <person name="Birren B."/>
        </authorList>
    </citation>
    <scope>NUCLEOTIDE SEQUENCE [LARGE SCALE GENOMIC DNA]</scope>
    <source>
        <strain evidence="5 7">ATCC BAA-350</strain>
    </source>
</reference>
<evidence type="ECO:0000256" key="2">
    <source>
        <dbReference type="SAM" id="MobiDB-lite"/>
    </source>
</evidence>